<organism evidence="1 2">
    <name type="scientific">Ophiocordyceps polyrhachis-furcata BCC 54312</name>
    <dbReference type="NCBI Taxonomy" id="1330021"/>
    <lineage>
        <taxon>Eukaryota</taxon>
        <taxon>Fungi</taxon>
        <taxon>Dikarya</taxon>
        <taxon>Ascomycota</taxon>
        <taxon>Pezizomycotina</taxon>
        <taxon>Sordariomycetes</taxon>
        <taxon>Hypocreomycetidae</taxon>
        <taxon>Hypocreales</taxon>
        <taxon>Ophiocordycipitaceae</taxon>
        <taxon>Ophiocordyceps</taxon>
    </lineage>
</organism>
<proteinExistence type="predicted"/>
<evidence type="ECO:0000313" key="2">
    <source>
        <dbReference type="Proteomes" id="UP000253664"/>
    </source>
</evidence>
<accession>A0A367LGE7</accession>
<feature type="non-terminal residue" evidence="1">
    <location>
        <position position="1"/>
    </location>
</feature>
<protein>
    <submittedName>
        <fullName evidence="1">Uncharacterized protein</fullName>
    </submittedName>
</protein>
<evidence type="ECO:0000313" key="1">
    <source>
        <dbReference type="EMBL" id="RCI13490.1"/>
    </source>
</evidence>
<gene>
    <name evidence="1" type="ORF">L249_5522</name>
</gene>
<name>A0A367LGE7_9HYPO</name>
<comment type="caution">
    <text evidence="1">The sequence shown here is derived from an EMBL/GenBank/DDBJ whole genome shotgun (WGS) entry which is preliminary data.</text>
</comment>
<feature type="non-terminal residue" evidence="1">
    <location>
        <position position="75"/>
    </location>
</feature>
<dbReference type="EMBL" id="LKCN02000006">
    <property type="protein sequence ID" value="RCI13490.1"/>
    <property type="molecule type" value="Genomic_DNA"/>
</dbReference>
<sequence length="75" mass="8122">RLRQKDREGVLSKGGEVVRLDKLSSGIDEFGIEAFNSLLGELATNEETGICSVSSGVSVLFRPEIRARSEQSLAI</sequence>
<keyword evidence="2" id="KW-1185">Reference proteome</keyword>
<reference evidence="1 2" key="1">
    <citation type="journal article" date="2015" name="BMC Genomics">
        <title>Insights from the genome of Ophiocordyceps polyrhachis-furcata to pathogenicity and host specificity in insect fungi.</title>
        <authorList>
            <person name="Wichadakul D."/>
            <person name="Kobmoo N."/>
            <person name="Ingsriswang S."/>
            <person name="Tangphatsornruang S."/>
            <person name="Chantasingh D."/>
            <person name="Luangsa-ard J.J."/>
            <person name="Eurwilaichitr L."/>
        </authorList>
    </citation>
    <scope>NUCLEOTIDE SEQUENCE [LARGE SCALE GENOMIC DNA]</scope>
    <source>
        <strain evidence="1 2">BCC 54312</strain>
    </source>
</reference>
<dbReference type="Proteomes" id="UP000253664">
    <property type="component" value="Unassembled WGS sequence"/>
</dbReference>
<dbReference type="AlphaFoldDB" id="A0A367LGE7"/>